<dbReference type="SUPFAM" id="SSF55073">
    <property type="entry name" value="Nucleotide cyclase"/>
    <property type="match status" value="1"/>
</dbReference>
<feature type="transmembrane region" description="Helical" evidence="4">
    <location>
        <begin position="141"/>
        <end position="163"/>
    </location>
</feature>
<evidence type="ECO:0000256" key="4">
    <source>
        <dbReference type="SAM" id="Phobius"/>
    </source>
</evidence>
<evidence type="ECO:0000313" key="6">
    <source>
        <dbReference type="EMBL" id="OUD14647.1"/>
    </source>
</evidence>
<dbReference type="GO" id="GO:0052621">
    <property type="term" value="F:diguanylate cyclase activity"/>
    <property type="evidence" value="ECO:0007669"/>
    <property type="project" value="UniProtKB-EC"/>
</dbReference>
<dbReference type="EC" id="2.7.7.65" evidence="2"/>
<comment type="catalytic activity">
    <reaction evidence="3">
        <text>2 GTP = 3',3'-c-di-GMP + 2 diphosphate</text>
        <dbReference type="Rhea" id="RHEA:24898"/>
        <dbReference type="ChEBI" id="CHEBI:33019"/>
        <dbReference type="ChEBI" id="CHEBI:37565"/>
        <dbReference type="ChEBI" id="CHEBI:58805"/>
        <dbReference type="EC" id="2.7.7.65"/>
    </reaction>
</comment>
<dbReference type="GO" id="GO:0005886">
    <property type="term" value="C:plasma membrane"/>
    <property type="evidence" value="ECO:0007669"/>
    <property type="project" value="TreeGrafter"/>
</dbReference>
<sequence>MLALMGAILTLLWIPIEYYLLPEALMPYFLLLRCSVAACLLALSAWTTQPYHLGLAHIRLGVLILIPSLFYLIASLLLSHYPPVGLSRGYEYFPLLLITIGAIFPLTLSEGILAVFAVLLFYLVTNSLIHGLLTIEILNTLWLMLLLGSIALWTELSQLHILLRLYRQATRDPLTGLFNRRVLIEQLQNFMNNKHRMAVLLFDLDRFKRINDSYGHLAGDEVLRAFTKILETQLREQDVIGRYGGEEFLAILPHTTEQEAIILAENVRQQCHAVKVETILHAQLQFTVSIGVTEWDCNESIEFLLNRVDDFLYVAKERGRDCIVAKSLR</sequence>
<evidence type="ECO:0000256" key="1">
    <source>
        <dbReference type="ARBA" id="ARBA00001946"/>
    </source>
</evidence>
<keyword evidence="7" id="KW-1185">Reference proteome</keyword>
<dbReference type="EMBL" id="MSLT01000012">
    <property type="protein sequence ID" value="OUD14647.1"/>
    <property type="molecule type" value="Genomic_DNA"/>
</dbReference>
<dbReference type="SMART" id="SM00267">
    <property type="entry name" value="GGDEF"/>
    <property type="match status" value="1"/>
</dbReference>
<evidence type="ECO:0000256" key="3">
    <source>
        <dbReference type="ARBA" id="ARBA00034247"/>
    </source>
</evidence>
<gene>
    <name evidence="6" type="ORF">TPSD3_07160</name>
</gene>
<proteinExistence type="predicted"/>
<accession>A0A251XA92</accession>
<dbReference type="InterPro" id="IPR043128">
    <property type="entry name" value="Rev_trsase/Diguanyl_cyclase"/>
</dbReference>
<protein>
    <recommendedName>
        <fullName evidence="2">diguanylate cyclase</fullName>
        <ecNumber evidence="2">2.7.7.65</ecNumber>
    </recommendedName>
</protein>
<dbReference type="GO" id="GO:1902201">
    <property type="term" value="P:negative regulation of bacterial-type flagellum-dependent cell motility"/>
    <property type="evidence" value="ECO:0007669"/>
    <property type="project" value="TreeGrafter"/>
</dbReference>
<dbReference type="PANTHER" id="PTHR45138:SF9">
    <property type="entry name" value="DIGUANYLATE CYCLASE DGCM-RELATED"/>
    <property type="match status" value="1"/>
</dbReference>
<dbReference type="PANTHER" id="PTHR45138">
    <property type="entry name" value="REGULATORY COMPONENTS OF SENSORY TRANSDUCTION SYSTEM"/>
    <property type="match status" value="1"/>
</dbReference>
<dbReference type="Gene3D" id="3.30.70.270">
    <property type="match status" value="1"/>
</dbReference>
<evidence type="ECO:0000259" key="5">
    <source>
        <dbReference type="PROSITE" id="PS50887"/>
    </source>
</evidence>
<keyword evidence="4" id="KW-0812">Transmembrane</keyword>
<keyword evidence="4" id="KW-1133">Transmembrane helix</keyword>
<dbReference type="Pfam" id="PF00990">
    <property type="entry name" value="GGDEF"/>
    <property type="match status" value="1"/>
</dbReference>
<feature type="domain" description="GGDEF" evidence="5">
    <location>
        <begin position="195"/>
        <end position="328"/>
    </location>
</feature>
<evidence type="ECO:0000313" key="7">
    <source>
        <dbReference type="Proteomes" id="UP000194798"/>
    </source>
</evidence>
<feature type="transmembrane region" description="Helical" evidence="4">
    <location>
        <begin position="58"/>
        <end position="78"/>
    </location>
</feature>
<dbReference type="InterPro" id="IPR050469">
    <property type="entry name" value="Diguanylate_Cyclase"/>
</dbReference>
<dbReference type="AlphaFoldDB" id="A0A251XA92"/>
<dbReference type="InterPro" id="IPR000160">
    <property type="entry name" value="GGDEF_dom"/>
</dbReference>
<comment type="caution">
    <text evidence="6">The sequence shown here is derived from an EMBL/GenBank/DDBJ whole genome shotgun (WGS) entry which is preliminary data.</text>
</comment>
<keyword evidence="4" id="KW-0472">Membrane</keyword>
<organism evidence="6 7">
    <name type="scientific">Thioflexithrix psekupsensis</name>
    <dbReference type="NCBI Taxonomy" id="1570016"/>
    <lineage>
        <taxon>Bacteria</taxon>
        <taxon>Pseudomonadati</taxon>
        <taxon>Pseudomonadota</taxon>
        <taxon>Gammaproteobacteria</taxon>
        <taxon>Thiotrichales</taxon>
        <taxon>Thioflexithrix</taxon>
    </lineage>
</organism>
<dbReference type="FunFam" id="3.30.70.270:FF:000001">
    <property type="entry name" value="Diguanylate cyclase domain protein"/>
    <property type="match status" value="1"/>
</dbReference>
<dbReference type="NCBIfam" id="TIGR00254">
    <property type="entry name" value="GGDEF"/>
    <property type="match status" value="1"/>
</dbReference>
<feature type="transmembrane region" description="Helical" evidence="4">
    <location>
        <begin position="25"/>
        <end position="46"/>
    </location>
</feature>
<evidence type="ECO:0000256" key="2">
    <source>
        <dbReference type="ARBA" id="ARBA00012528"/>
    </source>
</evidence>
<dbReference type="PROSITE" id="PS50887">
    <property type="entry name" value="GGDEF"/>
    <property type="match status" value="1"/>
</dbReference>
<comment type="cofactor">
    <cofactor evidence="1">
        <name>Mg(2+)</name>
        <dbReference type="ChEBI" id="CHEBI:18420"/>
    </cofactor>
</comment>
<name>A0A251XA92_9GAMM</name>
<dbReference type="Proteomes" id="UP000194798">
    <property type="component" value="Unassembled WGS sequence"/>
</dbReference>
<dbReference type="GO" id="GO:0043709">
    <property type="term" value="P:cell adhesion involved in single-species biofilm formation"/>
    <property type="evidence" value="ECO:0007669"/>
    <property type="project" value="TreeGrafter"/>
</dbReference>
<reference evidence="6 7" key="1">
    <citation type="submission" date="2016-12" db="EMBL/GenBank/DDBJ databases">
        <title>Thioflexothrix psekupsii D3 genome sequencing and assembly.</title>
        <authorList>
            <person name="Fomenkov A."/>
            <person name="Vincze T."/>
            <person name="Grabovich M."/>
            <person name="Anton B.P."/>
            <person name="Dubinina G."/>
            <person name="Orlova M."/>
            <person name="Belousova E."/>
            <person name="Roberts R.J."/>
        </authorList>
    </citation>
    <scope>NUCLEOTIDE SEQUENCE [LARGE SCALE GENOMIC DNA]</scope>
    <source>
        <strain evidence="6">D3</strain>
    </source>
</reference>
<dbReference type="InterPro" id="IPR029787">
    <property type="entry name" value="Nucleotide_cyclase"/>
</dbReference>
<dbReference type="CDD" id="cd01949">
    <property type="entry name" value="GGDEF"/>
    <property type="match status" value="1"/>
</dbReference>